<keyword evidence="3" id="KW-1185">Reference proteome</keyword>
<evidence type="ECO:0000313" key="3">
    <source>
        <dbReference type="Proteomes" id="UP001590950"/>
    </source>
</evidence>
<evidence type="ECO:0008006" key="4">
    <source>
        <dbReference type="Google" id="ProtNLM"/>
    </source>
</evidence>
<evidence type="ECO:0000256" key="1">
    <source>
        <dbReference type="SAM" id="Phobius"/>
    </source>
</evidence>
<reference evidence="2 3" key="1">
    <citation type="submission" date="2024-09" db="EMBL/GenBank/DDBJ databases">
        <title>Rethinking Asexuality: The Enigmatic Case of Functional Sexual Genes in Lepraria (Stereocaulaceae).</title>
        <authorList>
            <person name="Doellman M."/>
            <person name="Sun Y."/>
            <person name="Barcenas-Pena A."/>
            <person name="Lumbsch H.T."/>
            <person name="Grewe F."/>
        </authorList>
    </citation>
    <scope>NUCLEOTIDE SEQUENCE [LARGE SCALE GENOMIC DNA]</scope>
    <source>
        <strain evidence="2 3">Mercado 3170</strain>
    </source>
</reference>
<dbReference type="InterPro" id="IPR025444">
    <property type="entry name" value="Monooxy_af470"/>
</dbReference>
<feature type="transmembrane region" description="Helical" evidence="1">
    <location>
        <begin position="21"/>
        <end position="39"/>
    </location>
</feature>
<keyword evidence="1" id="KW-0812">Transmembrane</keyword>
<dbReference type="InterPro" id="IPR011008">
    <property type="entry name" value="Dimeric_a/b-barrel"/>
</dbReference>
<dbReference type="EMBL" id="JBEFKJ010000013">
    <property type="protein sequence ID" value="KAL2042668.1"/>
    <property type="molecule type" value="Genomic_DNA"/>
</dbReference>
<dbReference type="Pfam" id="PF13826">
    <property type="entry name" value="Monooxy_af470-like"/>
    <property type="match status" value="1"/>
</dbReference>
<sequence>MGIIATLSFMLDTVIKQNFNLTTWLALGACVQSILVLLLPTRVALLPAAVLLLAKIINGILISKGFTRNPSLPAPYLKRMTAPILDADGSPPEKNSDKGVVVFIVGANYNHPLGLFAPGFKPLSTYFQNMWKEAASDKEKWGFLGKADNMTMVTPGGGNALISISYWKSIEHLHRFARGPSHMVGWNWWADTQNQWPHIGIMHETYDVPAGNWENIYQNFHPIGMGQTKHKVIDRETGQVKMMSPLIEAKGGKWRSMLLRMGGEEKEEV</sequence>
<evidence type="ECO:0000313" key="2">
    <source>
        <dbReference type="EMBL" id="KAL2042668.1"/>
    </source>
</evidence>
<keyword evidence="1" id="KW-0472">Membrane</keyword>
<dbReference type="Proteomes" id="UP001590950">
    <property type="component" value="Unassembled WGS sequence"/>
</dbReference>
<keyword evidence="1" id="KW-1133">Transmembrane helix</keyword>
<proteinExistence type="predicted"/>
<accession>A0ABR4AGZ2</accession>
<protein>
    <recommendedName>
        <fullName evidence="4">DUF3291 domain-containing protein</fullName>
    </recommendedName>
</protein>
<gene>
    <name evidence="2" type="ORF">N7G274_004427</name>
</gene>
<comment type="caution">
    <text evidence="2">The sequence shown here is derived from an EMBL/GenBank/DDBJ whole genome shotgun (WGS) entry which is preliminary data.</text>
</comment>
<organism evidence="2 3">
    <name type="scientific">Stereocaulon virgatum</name>
    <dbReference type="NCBI Taxonomy" id="373712"/>
    <lineage>
        <taxon>Eukaryota</taxon>
        <taxon>Fungi</taxon>
        <taxon>Dikarya</taxon>
        <taxon>Ascomycota</taxon>
        <taxon>Pezizomycotina</taxon>
        <taxon>Lecanoromycetes</taxon>
        <taxon>OSLEUM clade</taxon>
        <taxon>Lecanoromycetidae</taxon>
        <taxon>Lecanorales</taxon>
        <taxon>Lecanorineae</taxon>
        <taxon>Stereocaulaceae</taxon>
        <taxon>Stereocaulon</taxon>
    </lineage>
</organism>
<dbReference type="SUPFAM" id="SSF54909">
    <property type="entry name" value="Dimeric alpha+beta barrel"/>
    <property type="match status" value="1"/>
</dbReference>
<name>A0ABR4AGZ2_9LECA</name>